<dbReference type="HOGENOM" id="CLU_1045937_0_0_1"/>
<dbReference type="EMBL" id="KB446535">
    <property type="protein sequence ID" value="EME48721.1"/>
    <property type="molecule type" value="Genomic_DNA"/>
</dbReference>
<gene>
    <name evidence="2" type="ORF">DOTSEDRAFT_30114</name>
</gene>
<evidence type="ECO:0000313" key="2">
    <source>
        <dbReference type="EMBL" id="EME48721.1"/>
    </source>
</evidence>
<keyword evidence="3" id="KW-1185">Reference proteome</keyword>
<evidence type="ECO:0000313" key="3">
    <source>
        <dbReference type="Proteomes" id="UP000016933"/>
    </source>
</evidence>
<protein>
    <submittedName>
        <fullName evidence="2">Uncharacterized protein</fullName>
    </submittedName>
</protein>
<feature type="region of interest" description="Disordered" evidence="1">
    <location>
        <begin position="93"/>
        <end position="118"/>
    </location>
</feature>
<proteinExistence type="predicted"/>
<organism evidence="2 3">
    <name type="scientific">Dothistroma septosporum (strain NZE10 / CBS 128990)</name>
    <name type="common">Red band needle blight fungus</name>
    <name type="synonym">Mycosphaerella pini</name>
    <dbReference type="NCBI Taxonomy" id="675120"/>
    <lineage>
        <taxon>Eukaryota</taxon>
        <taxon>Fungi</taxon>
        <taxon>Dikarya</taxon>
        <taxon>Ascomycota</taxon>
        <taxon>Pezizomycotina</taxon>
        <taxon>Dothideomycetes</taxon>
        <taxon>Dothideomycetidae</taxon>
        <taxon>Mycosphaerellales</taxon>
        <taxon>Mycosphaerellaceae</taxon>
        <taxon>Dothistroma</taxon>
    </lineage>
</organism>
<accession>N1PYX4</accession>
<reference evidence="3" key="1">
    <citation type="journal article" date="2012" name="PLoS Genet.">
        <title>The genomes of the fungal plant pathogens Cladosporium fulvum and Dothistroma septosporum reveal adaptation to different hosts and lifestyles but also signatures of common ancestry.</title>
        <authorList>
            <person name="de Wit P.J.G.M."/>
            <person name="van der Burgt A."/>
            <person name="Oekmen B."/>
            <person name="Stergiopoulos I."/>
            <person name="Abd-Elsalam K.A."/>
            <person name="Aerts A.L."/>
            <person name="Bahkali A.H."/>
            <person name="Beenen H.G."/>
            <person name="Chettri P."/>
            <person name="Cox M.P."/>
            <person name="Datema E."/>
            <person name="de Vries R.P."/>
            <person name="Dhillon B."/>
            <person name="Ganley A.R."/>
            <person name="Griffiths S.A."/>
            <person name="Guo Y."/>
            <person name="Hamelin R.C."/>
            <person name="Henrissat B."/>
            <person name="Kabir M.S."/>
            <person name="Jashni M.K."/>
            <person name="Kema G."/>
            <person name="Klaubauf S."/>
            <person name="Lapidus A."/>
            <person name="Levasseur A."/>
            <person name="Lindquist E."/>
            <person name="Mehrabi R."/>
            <person name="Ohm R.A."/>
            <person name="Owen T.J."/>
            <person name="Salamov A."/>
            <person name="Schwelm A."/>
            <person name="Schijlen E."/>
            <person name="Sun H."/>
            <person name="van den Burg H.A."/>
            <person name="van Ham R.C.H.J."/>
            <person name="Zhang S."/>
            <person name="Goodwin S.B."/>
            <person name="Grigoriev I.V."/>
            <person name="Collemare J."/>
            <person name="Bradshaw R.E."/>
        </authorList>
    </citation>
    <scope>NUCLEOTIDE SEQUENCE [LARGE SCALE GENOMIC DNA]</scope>
    <source>
        <strain evidence="3">NZE10 / CBS 128990</strain>
    </source>
</reference>
<dbReference type="AlphaFoldDB" id="N1PYX4"/>
<dbReference type="Proteomes" id="UP000016933">
    <property type="component" value="Unassembled WGS sequence"/>
</dbReference>
<evidence type="ECO:0000256" key="1">
    <source>
        <dbReference type="SAM" id="MobiDB-lite"/>
    </source>
</evidence>
<sequence length="266" mass="30524">MEGRLEMFGQACLSAHVWLGWMLVRRNFSLLLHLQHLRLPHTYVCLPPCPTTIFGVVTVMDHKLMLLHRLQRTSGSTNVAHHTRFKVGQRRDLHSGNHIQSSNSERRTTSALTPTHATTPHPYRCLDIGARLPAHDMRRVATLAFHALTARLAHTDSSLSPNSHPRTLPPNLRIRTRVQLEYLPTSLQQSTTNNKQLNHRHTTARSFIQQQPTPTSIPQHSTIHSHVEVHFLCLRLLQIPQQHGLFIHLFNHKTLCRRATKEVFPQ</sequence>
<reference evidence="2 3" key="2">
    <citation type="journal article" date="2012" name="PLoS Pathog.">
        <title>Diverse lifestyles and strategies of plant pathogenesis encoded in the genomes of eighteen Dothideomycetes fungi.</title>
        <authorList>
            <person name="Ohm R.A."/>
            <person name="Feau N."/>
            <person name="Henrissat B."/>
            <person name="Schoch C.L."/>
            <person name="Horwitz B.A."/>
            <person name="Barry K.W."/>
            <person name="Condon B.J."/>
            <person name="Copeland A.C."/>
            <person name="Dhillon B."/>
            <person name="Glaser F."/>
            <person name="Hesse C.N."/>
            <person name="Kosti I."/>
            <person name="LaButti K."/>
            <person name="Lindquist E.A."/>
            <person name="Lucas S."/>
            <person name="Salamov A.A."/>
            <person name="Bradshaw R.E."/>
            <person name="Ciuffetti L."/>
            <person name="Hamelin R.C."/>
            <person name="Kema G.H.J."/>
            <person name="Lawrence C."/>
            <person name="Scott J.A."/>
            <person name="Spatafora J.W."/>
            <person name="Turgeon B.G."/>
            <person name="de Wit P.J.G.M."/>
            <person name="Zhong S."/>
            <person name="Goodwin S.B."/>
            <person name="Grigoriev I.V."/>
        </authorList>
    </citation>
    <scope>NUCLEOTIDE SEQUENCE [LARGE SCALE GENOMIC DNA]</scope>
    <source>
        <strain evidence="3">NZE10 / CBS 128990</strain>
    </source>
</reference>
<name>N1PYX4_DOTSN</name>
<feature type="compositionally biased region" description="Low complexity" evidence="1">
    <location>
        <begin position="109"/>
        <end position="118"/>
    </location>
</feature>